<comment type="caution">
    <text evidence="4">The sequence shown here is derived from an EMBL/GenBank/DDBJ whole genome shotgun (WGS) entry which is preliminary data.</text>
</comment>
<dbReference type="EMBL" id="LGRX02003155">
    <property type="protein sequence ID" value="KAK3282795.1"/>
    <property type="molecule type" value="Genomic_DNA"/>
</dbReference>
<dbReference type="Pfam" id="PF03099">
    <property type="entry name" value="BPL_LplA_LipB"/>
    <property type="match status" value="1"/>
</dbReference>
<keyword evidence="2" id="KW-0436">Ligase</keyword>
<name>A0AAE0GRE2_9CHLO</name>
<dbReference type="NCBIfam" id="TIGR00121">
    <property type="entry name" value="birA_ligase"/>
    <property type="match status" value="1"/>
</dbReference>
<dbReference type="InterPro" id="IPR004143">
    <property type="entry name" value="BPL_LPL_catalytic"/>
</dbReference>
<feature type="domain" description="BPL/LPL catalytic" evidence="3">
    <location>
        <begin position="60"/>
        <end position="261"/>
    </location>
</feature>
<dbReference type="GO" id="GO:0005737">
    <property type="term" value="C:cytoplasm"/>
    <property type="evidence" value="ECO:0007669"/>
    <property type="project" value="TreeGrafter"/>
</dbReference>
<dbReference type="GO" id="GO:0004077">
    <property type="term" value="F:biotin--[biotin carboxyl-carrier protein] ligase activity"/>
    <property type="evidence" value="ECO:0007669"/>
    <property type="project" value="InterPro"/>
</dbReference>
<dbReference type="InterPro" id="IPR045864">
    <property type="entry name" value="aa-tRNA-synth_II/BPL/LPL"/>
</dbReference>
<dbReference type="Gene3D" id="3.30.930.10">
    <property type="entry name" value="Bira Bifunctional Protein, Domain 2"/>
    <property type="match status" value="1"/>
</dbReference>
<gene>
    <name evidence="4" type="ORF">CYMTET_9485</name>
</gene>
<sequence>MEKVQGGASTSGLHLIHLRGKTQFDVDTAKRHLEKVPVEGPFHVVPEAASTENLAKFDVARYFYALQGFRFGHILLSAEHIPSTQTFLYENVKSFPTGITFVADVQGEGKGRGDNAWHSPHGCLMFSHVISIANGSLLPFLQYVVSLAIIEAIQQEAARCLQVPNASEAVDVKIKWPNDIYAPGGKKLGGILCQTVFLDQQFHVVIGVGLNVTNEEPTSCVAAVMRDAAARLQVSHAEVPTRESLLAAIMARLEVLTHTFVKDGFAPLQGAYLANWLHTGQAVKLVESDPATGKEQEVQLQVMGLAPSGYLLAVDRAGKRFELHPDGNRLDFFKGLVRKKL</sequence>
<evidence type="ECO:0000256" key="2">
    <source>
        <dbReference type="ARBA" id="ARBA00022598"/>
    </source>
</evidence>
<keyword evidence="5" id="KW-1185">Reference proteome</keyword>
<accession>A0AAE0GRE2</accession>
<comment type="similarity">
    <text evidence="1">Belongs to the biotin--protein ligase family.</text>
</comment>
<dbReference type="CDD" id="cd16442">
    <property type="entry name" value="BPL"/>
    <property type="match status" value="1"/>
</dbReference>
<protein>
    <recommendedName>
        <fullName evidence="3">BPL/LPL catalytic domain-containing protein</fullName>
    </recommendedName>
</protein>
<dbReference type="Proteomes" id="UP001190700">
    <property type="component" value="Unassembled WGS sequence"/>
</dbReference>
<organism evidence="4 5">
    <name type="scientific">Cymbomonas tetramitiformis</name>
    <dbReference type="NCBI Taxonomy" id="36881"/>
    <lineage>
        <taxon>Eukaryota</taxon>
        <taxon>Viridiplantae</taxon>
        <taxon>Chlorophyta</taxon>
        <taxon>Pyramimonadophyceae</taxon>
        <taxon>Pyramimonadales</taxon>
        <taxon>Pyramimonadaceae</taxon>
        <taxon>Cymbomonas</taxon>
    </lineage>
</organism>
<dbReference type="InterPro" id="IPR004408">
    <property type="entry name" value="Biotin_CoA_COase_ligase"/>
</dbReference>
<evidence type="ECO:0000313" key="4">
    <source>
        <dbReference type="EMBL" id="KAK3282795.1"/>
    </source>
</evidence>
<evidence type="ECO:0000259" key="3">
    <source>
        <dbReference type="PROSITE" id="PS51733"/>
    </source>
</evidence>
<dbReference type="PANTHER" id="PTHR12835:SF5">
    <property type="entry name" value="BIOTIN--PROTEIN LIGASE"/>
    <property type="match status" value="1"/>
</dbReference>
<dbReference type="PROSITE" id="PS51733">
    <property type="entry name" value="BPL_LPL_CATALYTIC"/>
    <property type="match status" value="1"/>
</dbReference>
<dbReference type="SUPFAM" id="SSF55681">
    <property type="entry name" value="Class II aaRS and biotin synthetases"/>
    <property type="match status" value="1"/>
</dbReference>
<dbReference type="AlphaFoldDB" id="A0AAE0GRE2"/>
<evidence type="ECO:0000256" key="1">
    <source>
        <dbReference type="ARBA" id="ARBA00009934"/>
    </source>
</evidence>
<dbReference type="PANTHER" id="PTHR12835">
    <property type="entry name" value="BIOTIN PROTEIN LIGASE"/>
    <property type="match status" value="1"/>
</dbReference>
<proteinExistence type="inferred from homology"/>
<reference evidence="4 5" key="1">
    <citation type="journal article" date="2015" name="Genome Biol. Evol.">
        <title>Comparative Genomics of a Bacterivorous Green Alga Reveals Evolutionary Causalities and Consequences of Phago-Mixotrophic Mode of Nutrition.</title>
        <authorList>
            <person name="Burns J.A."/>
            <person name="Paasch A."/>
            <person name="Narechania A."/>
            <person name="Kim E."/>
        </authorList>
    </citation>
    <scope>NUCLEOTIDE SEQUENCE [LARGE SCALE GENOMIC DNA]</scope>
    <source>
        <strain evidence="4 5">PLY_AMNH</strain>
    </source>
</reference>
<evidence type="ECO:0000313" key="5">
    <source>
        <dbReference type="Proteomes" id="UP001190700"/>
    </source>
</evidence>